<gene>
    <name evidence="1" type="ORF">BCCH1_78960</name>
    <name evidence="2" type="ORF">LXE91_39595</name>
</gene>
<geneLocation type="plasmid" evidence="1">
    <name>pBC453</name>
</geneLocation>
<dbReference type="AlphaFoldDB" id="A0A250LLE5"/>
<geneLocation type="plasmid" evidence="2 3">
    <name>unnamed1</name>
</geneLocation>
<accession>A0A250LLE5</accession>
<keyword evidence="1" id="KW-0614">Plasmid</keyword>
<dbReference type="RefSeq" id="WP_046543723.1">
    <property type="nucleotide sequence ID" value="NZ_AP018360.1"/>
</dbReference>
<name>A0A250LLE5_9BURK</name>
<dbReference type="EMBL" id="CP090643">
    <property type="protein sequence ID" value="WFN23642.1"/>
    <property type="molecule type" value="Genomic_DNA"/>
</dbReference>
<evidence type="ECO:0000313" key="1">
    <source>
        <dbReference type="EMBL" id="BBA45385.1"/>
    </source>
</evidence>
<sequence>MQPQNNDDNRTTSVPIIPLSFFPYPVTVVSMTTSGGNRLEATGLLFETSEVVIRYPFKDSSGETLMDRSDLKLLDIKAIVLPNGEVMESDDWTMIDSPPSFDRRLMASFSMLAEAQFSYGEGEGENLFEQAVQAQANTQRLSGLPYAYLLSQIGAERAGIDWRDGSSDHVQVIPNERRFLAVWTGVFRDPGSRTVGGSFFTLTAGYDHEELASIDALAVGQTWQSDTYGLHHTVTRVADAD</sequence>
<organism evidence="1">
    <name type="scientific">Burkholderia contaminans</name>
    <dbReference type="NCBI Taxonomy" id="488447"/>
    <lineage>
        <taxon>Bacteria</taxon>
        <taxon>Pseudomonadati</taxon>
        <taxon>Pseudomonadota</taxon>
        <taxon>Betaproteobacteria</taxon>
        <taxon>Burkholderiales</taxon>
        <taxon>Burkholderiaceae</taxon>
        <taxon>Burkholderia</taxon>
        <taxon>Burkholderia cepacia complex</taxon>
    </lineage>
</organism>
<reference evidence="2 3" key="3">
    <citation type="submission" date="2021-12" db="EMBL/GenBank/DDBJ databases">
        <title>Genomic and phenotypic characterization of three Burkholderia contaminans isolates recovered from different sources.</title>
        <authorList>
            <person name="Lopez De Volder A."/>
            <person name="Fan Y."/>
            <person name="Nunvar J."/>
            <person name="Herrera T."/>
            <person name="Timp W."/>
            <person name="Degrossi J."/>
        </authorList>
    </citation>
    <scope>NUCLEOTIDE SEQUENCE [LARGE SCALE GENOMIC DNA]</scope>
    <source>
        <strain evidence="2 3">LMG 23361</strain>
        <plasmid evidence="2 3">unnamed1</plasmid>
    </source>
</reference>
<dbReference type="OrthoDB" id="7067091at2"/>
<evidence type="ECO:0000313" key="3">
    <source>
        <dbReference type="Proteomes" id="UP001220209"/>
    </source>
</evidence>
<evidence type="ECO:0000313" key="2">
    <source>
        <dbReference type="EMBL" id="WFN23642.1"/>
    </source>
</evidence>
<reference evidence="1" key="2">
    <citation type="journal article" date="2017" name="Genome Announc.">
        <title>High-Quality Draft Genome Sequence of Burkholderia contaminans CH-1, a Gram-Negative Bacterium That Metabolizes 2-Azahypoxanthine, a Plant Growth-Regulating Compound.</title>
        <authorList>
            <person name="Choi J.-H."/>
            <person name="Sugiura H."/>
            <person name="Moriuchi R."/>
            <person name="Kawagishi H."/>
            <person name="Dohra H."/>
        </authorList>
    </citation>
    <scope>NUCLEOTIDE SEQUENCE</scope>
    <source>
        <strain evidence="1">CH-1</strain>
        <plasmid evidence="1">pBC453</plasmid>
    </source>
</reference>
<protein>
    <submittedName>
        <fullName evidence="1">Uncharacterized protein</fullName>
    </submittedName>
</protein>
<reference evidence="1" key="1">
    <citation type="journal article" date="2016" name="Biosci. Biotechnol. Biochem.">
        <title>Bioconversion of AHX to AOH by resting cells of Burkholderia contaminans CH-1.</title>
        <authorList>
            <person name="Choi J.H."/>
            <person name="Kikuchi A."/>
            <person name="Pumkaeo P."/>
            <person name="Hirai H."/>
            <person name="Tokuyama S."/>
            <person name="Kawagishi H."/>
        </authorList>
    </citation>
    <scope>NUCLEOTIDE SEQUENCE</scope>
    <source>
        <strain evidence="1">CH-1</strain>
        <plasmid evidence="1">pBC453</plasmid>
    </source>
</reference>
<dbReference type="Proteomes" id="UP001220209">
    <property type="component" value="Plasmid unnamed1"/>
</dbReference>
<dbReference type="EMBL" id="AP018360">
    <property type="protein sequence ID" value="BBA45385.1"/>
    <property type="molecule type" value="Genomic_DNA"/>
</dbReference>
<proteinExistence type="predicted"/>